<feature type="region of interest" description="Disordered" evidence="1">
    <location>
        <begin position="1"/>
        <end position="166"/>
    </location>
</feature>
<sequence>MMHGSRIWTNALLCPAAARPPKGAGAGRRRAPAGRPRPLGHPRLAGRSAARGRPCLAATSAGGGRGRPACCPAPSPLDPASPSRASTALPDPPARPAAGAGPLPVLAGERPGPAGGLHRRPAERAPLERPVRGWPERWERERERATGEGRRLGRRGWERKDRQHAR</sequence>
<dbReference type="Proteomes" id="UP000823388">
    <property type="component" value="Chromosome 1N"/>
</dbReference>
<gene>
    <name evidence="2" type="ORF">PVAP13_1NG101988</name>
</gene>
<keyword evidence="3" id="KW-1185">Reference proteome</keyword>
<feature type="compositionally biased region" description="Low complexity" evidence="1">
    <location>
        <begin position="96"/>
        <end position="108"/>
    </location>
</feature>
<evidence type="ECO:0000256" key="1">
    <source>
        <dbReference type="SAM" id="MobiDB-lite"/>
    </source>
</evidence>
<comment type="caution">
    <text evidence="2">The sequence shown here is derived from an EMBL/GenBank/DDBJ whole genome shotgun (WGS) entry which is preliminary data.</text>
</comment>
<name>A0A8T0WJY1_PANVG</name>
<evidence type="ECO:0000313" key="3">
    <source>
        <dbReference type="Proteomes" id="UP000823388"/>
    </source>
</evidence>
<accession>A0A8T0WJY1</accession>
<organism evidence="2 3">
    <name type="scientific">Panicum virgatum</name>
    <name type="common">Blackwell switchgrass</name>
    <dbReference type="NCBI Taxonomy" id="38727"/>
    <lineage>
        <taxon>Eukaryota</taxon>
        <taxon>Viridiplantae</taxon>
        <taxon>Streptophyta</taxon>
        <taxon>Embryophyta</taxon>
        <taxon>Tracheophyta</taxon>
        <taxon>Spermatophyta</taxon>
        <taxon>Magnoliopsida</taxon>
        <taxon>Liliopsida</taxon>
        <taxon>Poales</taxon>
        <taxon>Poaceae</taxon>
        <taxon>PACMAD clade</taxon>
        <taxon>Panicoideae</taxon>
        <taxon>Panicodae</taxon>
        <taxon>Paniceae</taxon>
        <taxon>Panicinae</taxon>
        <taxon>Panicum</taxon>
        <taxon>Panicum sect. Hiantes</taxon>
    </lineage>
</organism>
<protein>
    <submittedName>
        <fullName evidence="2">Uncharacterized protein</fullName>
    </submittedName>
</protein>
<feature type="compositionally biased region" description="Basic and acidic residues" evidence="1">
    <location>
        <begin position="120"/>
        <end position="161"/>
    </location>
</feature>
<reference evidence="2" key="1">
    <citation type="submission" date="2020-05" db="EMBL/GenBank/DDBJ databases">
        <title>WGS assembly of Panicum virgatum.</title>
        <authorList>
            <person name="Lovell J.T."/>
            <person name="Jenkins J."/>
            <person name="Shu S."/>
            <person name="Juenger T.E."/>
            <person name="Schmutz J."/>
        </authorList>
    </citation>
    <scope>NUCLEOTIDE SEQUENCE</scope>
    <source>
        <strain evidence="2">AP13</strain>
    </source>
</reference>
<dbReference type="EMBL" id="CM029038">
    <property type="protein sequence ID" value="KAG2649242.1"/>
    <property type="molecule type" value="Genomic_DNA"/>
</dbReference>
<proteinExistence type="predicted"/>
<feature type="compositionally biased region" description="Low complexity" evidence="1">
    <location>
        <begin position="33"/>
        <end position="47"/>
    </location>
</feature>
<feature type="compositionally biased region" description="Low complexity" evidence="1">
    <location>
        <begin position="80"/>
        <end position="89"/>
    </location>
</feature>
<dbReference type="AlphaFoldDB" id="A0A8T0WJY1"/>
<evidence type="ECO:0000313" key="2">
    <source>
        <dbReference type="EMBL" id="KAG2649242.1"/>
    </source>
</evidence>